<dbReference type="InterPro" id="IPR019591">
    <property type="entry name" value="Mrp/NBP35_ATP-bd"/>
</dbReference>
<dbReference type="GO" id="GO:0005524">
    <property type="term" value="F:ATP binding"/>
    <property type="evidence" value="ECO:0007669"/>
    <property type="project" value="UniProtKB-UniRule"/>
</dbReference>
<dbReference type="InterPro" id="IPR000808">
    <property type="entry name" value="Mrp-like_CS"/>
</dbReference>
<dbReference type="Pfam" id="PF10609">
    <property type="entry name" value="ParA"/>
    <property type="match status" value="1"/>
</dbReference>
<dbReference type="InterPro" id="IPR027417">
    <property type="entry name" value="P-loop_NTPase"/>
</dbReference>
<evidence type="ECO:0000256" key="6">
    <source>
        <dbReference type="ARBA" id="ARBA00023004"/>
    </source>
</evidence>
<dbReference type="FunFam" id="3.40.50.300:FF:001119">
    <property type="entry name" value="Iron-sulfur cluster carrier protein"/>
    <property type="match status" value="1"/>
</dbReference>
<dbReference type="Pfam" id="PF01883">
    <property type="entry name" value="FeS_assembly_P"/>
    <property type="match status" value="1"/>
</dbReference>
<evidence type="ECO:0000256" key="7">
    <source>
        <dbReference type="ARBA" id="ARBA00023014"/>
    </source>
</evidence>
<dbReference type="AlphaFoldDB" id="A0A964BZA1"/>
<dbReference type="InterPro" id="IPR002744">
    <property type="entry name" value="MIP18-like"/>
</dbReference>
<dbReference type="PANTHER" id="PTHR42961">
    <property type="entry name" value="IRON-SULFUR PROTEIN NUBPL"/>
    <property type="match status" value="1"/>
</dbReference>
<keyword evidence="7 8" id="KW-0411">Iron-sulfur</keyword>
<dbReference type="InterPro" id="IPR034904">
    <property type="entry name" value="FSCA_dom_sf"/>
</dbReference>
<sequence>MKDREQQAIQLLKQIIEPNLTNDIVSLGMVRNLRLVDDYVYLKLYIGSHQHDLKDKVEAALSTLDWCKKPYIQVCTIPGVRLTLAISSGKGGVGKSTTSVNLAMALSLSGAKVGLLDADVYGPNIPQMLGLKQSDVQTIDTSVGQKFIPLEAHGIKVMSVGLLAEPERPLAWRGPILHKIITQFINDVEWGELDYLLIDLPPGTGDAQITIVQESPICGVVMVTTPQQVALSDVRRGIYMFRQVGVPVLGIVENMSYLENAQGKRTAVFGMGGGAEIAQELSAPLLGQIPLDPRICSGGDEGNPIALSQPDSIAALTFKQIALALGRTFAIDRETATSRP</sequence>
<comment type="caution">
    <text evidence="10">The sequence shown here is derived from an EMBL/GenBank/DDBJ whole genome shotgun (WGS) entry which is preliminary data.</text>
</comment>
<name>A0A964BZA1_9CYAN</name>
<dbReference type="PROSITE" id="PS01215">
    <property type="entry name" value="MRP"/>
    <property type="match status" value="1"/>
</dbReference>
<dbReference type="SUPFAM" id="SSF52540">
    <property type="entry name" value="P-loop containing nucleoside triphosphate hydrolases"/>
    <property type="match status" value="1"/>
</dbReference>
<keyword evidence="11" id="KW-1185">Reference proteome</keyword>
<evidence type="ECO:0000313" key="10">
    <source>
        <dbReference type="EMBL" id="MCC0179446.1"/>
    </source>
</evidence>
<dbReference type="GO" id="GO:0140663">
    <property type="term" value="F:ATP-dependent FeS chaperone activity"/>
    <property type="evidence" value="ECO:0007669"/>
    <property type="project" value="InterPro"/>
</dbReference>
<dbReference type="Proteomes" id="UP000729733">
    <property type="component" value="Unassembled WGS sequence"/>
</dbReference>
<keyword evidence="5 8" id="KW-0067">ATP-binding</keyword>
<keyword evidence="6 8" id="KW-0408">Iron</keyword>
<dbReference type="GO" id="GO:0051539">
    <property type="term" value="F:4 iron, 4 sulfur cluster binding"/>
    <property type="evidence" value="ECO:0007669"/>
    <property type="project" value="TreeGrafter"/>
</dbReference>
<evidence type="ECO:0000256" key="4">
    <source>
        <dbReference type="ARBA" id="ARBA00022741"/>
    </source>
</evidence>
<dbReference type="InterPro" id="IPR044304">
    <property type="entry name" value="NUBPL-like"/>
</dbReference>
<feature type="binding site" evidence="8">
    <location>
        <begin position="89"/>
        <end position="96"/>
    </location>
    <ligand>
        <name>ATP</name>
        <dbReference type="ChEBI" id="CHEBI:30616"/>
    </ligand>
</feature>
<evidence type="ECO:0000256" key="3">
    <source>
        <dbReference type="ARBA" id="ARBA00022723"/>
    </source>
</evidence>
<keyword evidence="4 8" id="KW-0547">Nucleotide-binding</keyword>
<dbReference type="RefSeq" id="WP_229642546.1">
    <property type="nucleotide sequence ID" value="NZ_JADWDC010000084.1"/>
</dbReference>
<dbReference type="CDD" id="cd02037">
    <property type="entry name" value="Mrp_NBP35"/>
    <property type="match status" value="1"/>
</dbReference>
<evidence type="ECO:0000256" key="8">
    <source>
        <dbReference type="HAMAP-Rule" id="MF_02040"/>
    </source>
</evidence>
<dbReference type="GO" id="GO:0016226">
    <property type="term" value="P:iron-sulfur cluster assembly"/>
    <property type="evidence" value="ECO:0007669"/>
    <property type="project" value="InterPro"/>
</dbReference>
<comment type="subunit">
    <text evidence="8">Homodimer.</text>
</comment>
<organism evidence="10 11">
    <name type="scientific">Waterburya agarophytonicola KI4</name>
    <dbReference type="NCBI Taxonomy" id="2874699"/>
    <lineage>
        <taxon>Bacteria</taxon>
        <taxon>Bacillati</taxon>
        <taxon>Cyanobacteriota</taxon>
        <taxon>Cyanophyceae</taxon>
        <taxon>Pleurocapsales</taxon>
        <taxon>Hyellaceae</taxon>
        <taxon>Waterburya</taxon>
        <taxon>Waterburya agarophytonicola</taxon>
    </lineage>
</organism>
<comment type="similarity">
    <text evidence="2">In the C-terminal section; belongs to the Mrp/NBP35 ATP-binding proteins family.</text>
</comment>
<evidence type="ECO:0000256" key="5">
    <source>
        <dbReference type="ARBA" id="ARBA00022840"/>
    </source>
</evidence>
<dbReference type="PANTHER" id="PTHR42961:SF2">
    <property type="entry name" value="IRON-SULFUR PROTEIN NUBPL"/>
    <property type="match status" value="1"/>
</dbReference>
<dbReference type="GO" id="GO:0016887">
    <property type="term" value="F:ATP hydrolysis activity"/>
    <property type="evidence" value="ECO:0007669"/>
    <property type="project" value="UniProtKB-UniRule"/>
</dbReference>
<evidence type="ECO:0000256" key="1">
    <source>
        <dbReference type="ARBA" id="ARBA00007352"/>
    </source>
</evidence>
<evidence type="ECO:0000256" key="2">
    <source>
        <dbReference type="ARBA" id="ARBA00008205"/>
    </source>
</evidence>
<keyword evidence="3 8" id="KW-0479">Metal-binding</keyword>
<reference evidence="10" key="1">
    <citation type="journal article" date="2021" name="Antonie Van Leeuwenhoek">
        <title>Draft genome and description of Waterburya agarophytonicola gen. nov. sp. nov. (Pleurocapsales, Cyanobacteria): a seaweed symbiont.</title>
        <authorList>
            <person name="Bonthond G."/>
            <person name="Shalygin S."/>
            <person name="Bayer T."/>
            <person name="Weinberger F."/>
        </authorList>
    </citation>
    <scope>NUCLEOTIDE SEQUENCE</scope>
    <source>
        <strain evidence="10">KI4</strain>
    </source>
</reference>
<dbReference type="HAMAP" id="MF_02040">
    <property type="entry name" value="Mrp_NBP35"/>
    <property type="match status" value="1"/>
</dbReference>
<comment type="similarity">
    <text evidence="8">Belongs to the Mrp/NBP35 ATP-binding proteins family.</text>
</comment>
<keyword evidence="8" id="KW-0378">Hydrolase</keyword>
<evidence type="ECO:0000313" key="11">
    <source>
        <dbReference type="Proteomes" id="UP000729733"/>
    </source>
</evidence>
<dbReference type="Gene3D" id="3.30.300.130">
    <property type="entry name" value="Fe-S cluster assembly (FSCA)"/>
    <property type="match status" value="1"/>
</dbReference>
<dbReference type="GO" id="GO:0046872">
    <property type="term" value="F:metal ion binding"/>
    <property type="evidence" value="ECO:0007669"/>
    <property type="project" value="UniProtKB-KW"/>
</dbReference>
<gene>
    <name evidence="10" type="ORF">I4641_21015</name>
</gene>
<comment type="similarity">
    <text evidence="1">In the N-terminal section; belongs to the MIP18 family.</text>
</comment>
<feature type="domain" description="MIP18 family-like" evidence="9">
    <location>
        <begin position="6"/>
        <end position="69"/>
    </location>
</feature>
<dbReference type="SUPFAM" id="SSF117916">
    <property type="entry name" value="Fe-S cluster assembly (FSCA) domain-like"/>
    <property type="match status" value="1"/>
</dbReference>
<proteinExistence type="inferred from homology"/>
<dbReference type="EMBL" id="JADWDC010000084">
    <property type="protein sequence ID" value="MCC0179446.1"/>
    <property type="molecule type" value="Genomic_DNA"/>
</dbReference>
<comment type="function">
    <text evidence="8">Binds and transfers iron-sulfur (Fe-S) clusters to target apoproteins. Can hydrolyze ATP.</text>
</comment>
<dbReference type="InterPro" id="IPR033756">
    <property type="entry name" value="YlxH/NBP35"/>
</dbReference>
<accession>A0A964BZA1</accession>
<evidence type="ECO:0000259" key="9">
    <source>
        <dbReference type="Pfam" id="PF01883"/>
    </source>
</evidence>
<dbReference type="Gene3D" id="3.40.50.300">
    <property type="entry name" value="P-loop containing nucleotide triphosphate hydrolases"/>
    <property type="match status" value="1"/>
</dbReference>
<protein>
    <recommendedName>
        <fullName evidence="8">Iron-sulfur cluster carrier protein</fullName>
    </recommendedName>
</protein>